<evidence type="ECO:0000256" key="16">
    <source>
        <dbReference type="ARBA" id="ARBA00049360"/>
    </source>
</evidence>
<evidence type="ECO:0000256" key="12">
    <source>
        <dbReference type="ARBA" id="ARBA00023125"/>
    </source>
</evidence>
<dbReference type="Proteomes" id="UP000007264">
    <property type="component" value="Unassembled WGS sequence"/>
</dbReference>
<keyword evidence="5" id="KW-0547">Nucleotide-binding</keyword>
<evidence type="ECO:0000256" key="1">
    <source>
        <dbReference type="ARBA" id="ARBA00004123"/>
    </source>
</evidence>
<keyword evidence="7" id="KW-0378">Hydrolase</keyword>
<keyword evidence="14" id="KW-0413">Isomerase</keyword>
<dbReference type="GO" id="GO:0006281">
    <property type="term" value="P:DNA repair"/>
    <property type="evidence" value="ECO:0007669"/>
    <property type="project" value="UniProtKB-KW"/>
</dbReference>
<reference evidence="20 21" key="1">
    <citation type="journal article" date="2012" name="Genome Biol.">
        <title>The genome of the polar eukaryotic microalga coccomyxa subellipsoidea reveals traits of cold adaptation.</title>
        <authorList>
            <person name="Blanc G."/>
            <person name="Agarkova I."/>
            <person name="Grimwood J."/>
            <person name="Kuo A."/>
            <person name="Brueggeman A."/>
            <person name="Dunigan D."/>
            <person name="Gurnon J."/>
            <person name="Ladunga I."/>
            <person name="Lindquist E."/>
            <person name="Lucas S."/>
            <person name="Pangilinan J."/>
            <person name="Proschold T."/>
            <person name="Salamov A."/>
            <person name="Schmutz J."/>
            <person name="Weeks D."/>
            <person name="Yamada T."/>
            <person name="Claverie J.M."/>
            <person name="Grigoriev I."/>
            <person name="Van Etten J."/>
            <person name="Lomsadze A."/>
            <person name="Borodovsky M."/>
        </authorList>
    </citation>
    <scope>NUCLEOTIDE SEQUENCE [LARGE SCALE GENOMIC DNA]</scope>
    <source>
        <strain evidence="20 21">C-169</strain>
    </source>
</reference>
<dbReference type="GO" id="GO:0005524">
    <property type="term" value="F:ATP binding"/>
    <property type="evidence" value="ECO:0007669"/>
    <property type="project" value="UniProtKB-KW"/>
</dbReference>
<dbReference type="GO" id="GO:0016818">
    <property type="term" value="F:hydrolase activity, acting on acid anhydrides, in phosphorus-containing anhydrides"/>
    <property type="evidence" value="ECO:0007669"/>
    <property type="project" value="InterPro"/>
</dbReference>
<comment type="catalytic activity">
    <reaction evidence="16">
        <text>ATP + H2O = ADP + phosphate + H(+)</text>
        <dbReference type="Rhea" id="RHEA:13065"/>
        <dbReference type="ChEBI" id="CHEBI:15377"/>
        <dbReference type="ChEBI" id="CHEBI:15378"/>
        <dbReference type="ChEBI" id="CHEBI:30616"/>
        <dbReference type="ChEBI" id="CHEBI:43474"/>
        <dbReference type="ChEBI" id="CHEBI:456216"/>
    </reaction>
</comment>
<dbReference type="NCBIfam" id="TIGR00604">
    <property type="entry name" value="rad3"/>
    <property type="match status" value="1"/>
</dbReference>
<dbReference type="GO" id="GO:0010569">
    <property type="term" value="P:regulation of double-strand break repair via homologous recombination"/>
    <property type="evidence" value="ECO:0007669"/>
    <property type="project" value="TreeGrafter"/>
</dbReference>
<dbReference type="GO" id="GO:0046872">
    <property type="term" value="F:metal ion binding"/>
    <property type="evidence" value="ECO:0007669"/>
    <property type="project" value="UniProtKB-KW"/>
</dbReference>
<feature type="compositionally biased region" description="Gly residues" evidence="18">
    <location>
        <begin position="756"/>
        <end position="765"/>
    </location>
</feature>
<accession>I0Z7K7</accession>
<dbReference type="CDD" id="cd18788">
    <property type="entry name" value="SF2_C_XPD"/>
    <property type="match status" value="1"/>
</dbReference>
<dbReference type="InterPro" id="IPR006554">
    <property type="entry name" value="Helicase-like_DEXD_c2"/>
</dbReference>
<evidence type="ECO:0000256" key="3">
    <source>
        <dbReference type="ARBA" id="ARBA00022485"/>
    </source>
</evidence>
<comment type="similarity">
    <text evidence="2">Belongs to the helicase family. RAD3/XPD subfamily.</text>
</comment>
<keyword evidence="6" id="KW-0227">DNA damage</keyword>
<dbReference type="GO" id="GO:0045910">
    <property type="term" value="P:negative regulation of DNA recombination"/>
    <property type="evidence" value="ECO:0007669"/>
    <property type="project" value="TreeGrafter"/>
</dbReference>
<dbReference type="eggNOG" id="KOG1132">
    <property type="taxonomic scope" value="Eukaryota"/>
</dbReference>
<dbReference type="GO" id="GO:0070182">
    <property type="term" value="F:DNA polymerase binding"/>
    <property type="evidence" value="ECO:0007669"/>
    <property type="project" value="TreeGrafter"/>
</dbReference>
<dbReference type="InterPro" id="IPR013020">
    <property type="entry name" value="Rad3/Chl1-like"/>
</dbReference>
<evidence type="ECO:0000256" key="6">
    <source>
        <dbReference type="ARBA" id="ARBA00022763"/>
    </source>
</evidence>
<dbReference type="Pfam" id="PF13307">
    <property type="entry name" value="Helicase_C_2"/>
    <property type="match status" value="1"/>
</dbReference>
<dbReference type="InterPro" id="IPR045028">
    <property type="entry name" value="DinG/Rad3-like"/>
</dbReference>
<comment type="subcellular location">
    <subcellularLocation>
        <location evidence="1">Nucleus</location>
    </subcellularLocation>
</comment>
<dbReference type="GO" id="GO:0090657">
    <property type="term" value="P:telomeric loop disassembly"/>
    <property type="evidence" value="ECO:0007669"/>
    <property type="project" value="TreeGrafter"/>
</dbReference>
<dbReference type="GO" id="GO:0005634">
    <property type="term" value="C:nucleus"/>
    <property type="evidence" value="ECO:0007669"/>
    <property type="project" value="UniProtKB-SubCell"/>
</dbReference>
<dbReference type="GeneID" id="17044636"/>
<gene>
    <name evidence="20" type="ORF">COCSUDRAFT_12079</name>
</gene>
<dbReference type="GO" id="GO:0003677">
    <property type="term" value="F:DNA binding"/>
    <property type="evidence" value="ECO:0007669"/>
    <property type="project" value="UniProtKB-KW"/>
</dbReference>
<keyword evidence="12" id="KW-0238">DNA-binding</keyword>
<keyword evidence="4" id="KW-0479">Metal-binding</keyword>
<dbReference type="AlphaFoldDB" id="I0Z7K7"/>
<evidence type="ECO:0000256" key="7">
    <source>
        <dbReference type="ARBA" id="ARBA00022801"/>
    </source>
</evidence>
<evidence type="ECO:0000256" key="11">
    <source>
        <dbReference type="ARBA" id="ARBA00023014"/>
    </source>
</evidence>
<dbReference type="Pfam" id="PF23109">
    <property type="entry name" value="ARCH_RTEL1"/>
    <property type="match status" value="1"/>
</dbReference>
<feature type="region of interest" description="Disordered" evidence="18">
    <location>
        <begin position="736"/>
        <end position="769"/>
    </location>
</feature>
<dbReference type="GO" id="GO:0051539">
    <property type="term" value="F:4 iron, 4 sulfur cluster binding"/>
    <property type="evidence" value="ECO:0007669"/>
    <property type="project" value="UniProtKB-KW"/>
</dbReference>
<dbReference type="InterPro" id="IPR027417">
    <property type="entry name" value="P-loop_NTPase"/>
</dbReference>
<proteinExistence type="inferred from homology"/>
<keyword evidence="21" id="KW-1185">Reference proteome</keyword>
<keyword evidence="3" id="KW-0004">4Fe-4S</keyword>
<dbReference type="GO" id="GO:1904430">
    <property type="term" value="P:negative regulation of t-circle formation"/>
    <property type="evidence" value="ECO:0007669"/>
    <property type="project" value="TreeGrafter"/>
</dbReference>
<evidence type="ECO:0000256" key="5">
    <source>
        <dbReference type="ARBA" id="ARBA00022741"/>
    </source>
</evidence>
<dbReference type="GO" id="GO:0003678">
    <property type="term" value="F:DNA helicase activity"/>
    <property type="evidence" value="ECO:0007669"/>
    <property type="project" value="InterPro"/>
</dbReference>
<protein>
    <recommendedName>
        <fullName evidence="17">Regulator of telomere elongation helicase 1 homolog</fullName>
    </recommendedName>
</protein>
<dbReference type="FunFam" id="3.40.50.300:FF:000431">
    <property type="entry name" value="Regulator of telomere elongation helicase 1"/>
    <property type="match status" value="1"/>
</dbReference>
<keyword evidence="13" id="KW-0234">DNA repair</keyword>
<dbReference type="SMART" id="SM00491">
    <property type="entry name" value="HELICc2"/>
    <property type="match status" value="1"/>
</dbReference>
<evidence type="ECO:0000256" key="10">
    <source>
        <dbReference type="ARBA" id="ARBA00023004"/>
    </source>
</evidence>
<evidence type="ECO:0000256" key="14">
    <source>
        <dbReference type="ARBA" id="ARBA00023235"/>
    </source>
</evidence>
<evidence type="ECO:0000256" key="15">
    <source>
        <dbReference type="ARBA" id="ARBA00023242"/>
    </source>
</evidence>
<sequence length="812" mass="88437">MPTYSIRGIEVQFPHEAYECQVTYMERVITALQEGKNALLESPTGTGKTLCLLCATLAWQESLKQGKVTKKMHNHISHTKKSFGLTDLRSGDLSATPTIIYASRTHSQLAQTLWRWCRPRAAILGSRQQMCLNPGVKRLPGGAMNQACRAHVSSRTCSWYNKVESWTRMHPDANGEALDIEELVRLGSSGGPCPFYLSRDMASTAQIVFMPYNYLVDAKIRGGIKMLSWDNAVLVFDEAHNVEGVCSDAASFDLTGALLGTALQDVQAAVEVALLKRDGEAQLIQDLRMLGALLSKLEGAIASLAASAGNNGYTAKGEFLFELLAKIGLNTDNHFYMERLLDEAADLLSGAAAEQGRRWAPQFLQIDELFLLTFYCSKSVFASQGYAICCLFWKSKWAHGCGQEVPTLSYWCFEPGVAMAALCALKVRCILLTSGTLAPLDSFAQELSLDFPVTLENPHVVNTSQVWVGVVPVGPKGVVLNSSYATRTSPAYMEDLGLALANWARIVPDGLLVFFASYTVLEACLRHWKANSGDQRGGVLGFNGTLWDRIVRDKQAVIEPRRSEEFQAAADDYRAKLKDPSSRGAIFFAVCRGKVSEGLDFSDRAGRAVVITGLPFAMVTDPKVRLKKEVLDETRRSAGAAKRTRDGAAPALRLTGEAWYSQQATRAVNQAMGRVIRHMHDYGAIILADERFKSETNQRQLSKWLRPLSKTHTNFGEAAASLQRFFADHANFKVPPRAAKPAPNQPRDLAFFGTSRTGGSGGSGSRPGALSTGPDLLLSSLANVPSAADASGLPGCMSISAATCSFHDLILN</sequence>
<dbReference type="InterPro" id="IPR057498">
    <property type="entry name" value="Rtel1_ARCH"/>
</dbReference>
<feature type="domain" description="Helicase ATP-binding" evidence="19">
    <location>
        <begin position="7"/>
        <end position="287"/>
    </location>
</feature>
<dbReference type="STRING" id="574566.I0Z7K7"/>
<evidence type="ECO:0000256" key="17">
    <source>
        <dbReference type="ARBA" id="ARBA00073810"/>
    </source>
</evidence>
<dbReference type="SUPFAM" id="SSF52540">
    <property type="entry name" value="P-loop containing nucleoside triphosphate hydrolases"/>
    <property type="match status" value="1"/>
</dbReference>
<keyword evidence="15" id="KW-0539">Nucleus</keyword>
<dbReference type="OrthoDB" id="19182at2759"/>
<evidence type="ECO:0000256" key="2">
    <source>
        <dbReference type="ARBA" id="ARBA00009146"/>
    </source>
</evidence>
<dbReference type="Gene3D" id="3.40.50.300">
    <property type="entry name" value="P-loop containing nucleotide triphosphate hydrolases"/>
    <property type="match status" value="2"/>
</dbReference>
<dbReference type="InterPro" id="IPR006555">
    <property type="entry name" value="ATP-dep_Helicase_C"/>
</dbReference>
<comment type="caution">
    <text evidence="20">The sequence shown here is derived from an EMBL/GenBank/DDBJ whole genome shotgun (WGS) entry which is preliminary data.</text>
</comment>
<evidence type="ECO:0000313" key="20">
    <source>
        <dbReference type="EMBL" id="EIE26626.1"/>
    </source>
</evidence>
<dbReference type="EMBL" id="AGSI01000002">
    <property type="protein sequence ID" value="EIE26626.1"/>
    <property type="molecule type" value="Genomic_DNA"/>
</dbReference>
<dbReference type="PROSITE" id="PS51193">
    <property type="entry name" value="HELICASE_ATP_BIND_2"/>
    <property type="match status" value="1"/>
</dbReference>
<dbReference type="SMART" id="SM00488">
    <property type="entry name" value="DEXDc2"/>
    <property type="match status" value="1"/>
</dbReference>
<evidence type="ECO:0000259" key="19">
    <source>
        <dbReference type="PROSITE" id="PS51193"/>
    </source>
</evidence>
<evidence type="ECO:0000256" key="13">
    <source>
        <dbReference type="ARBA" id="ARBA00023204"/>
    </source>
</evidence>
<keyword evidence="9" id="KW-0067">ATP-binding</keyword>
<dbReference type="PANTHER" id="PTHR11472">
    <property type="entry name" value="DNA REPAIR DEAD HELICASE RAD3/XP-D SUBFAMILY MEMBER"/>
    <property type="match status" value="1"/>
</dbReference>
<dbReference type="InterPro" id="IPR010614">
    <property type="entry name" value="RAD3-like_helicase_DEAD"/>
</dbReference>
<dbReference type="KEGG" id="csl:COCSUDRAFT_12079"/>
<dbReference type="InterPro" id="IPR014013">
    <property type="entry name" value="Helic_SF1/SF2_ATP-bd_DinG/Rad3"/>
</dbReference>
<dbReference type="RefSeq" id="XP_005651170.1">
    <property type="nucleotide sequence ID" value="XM_005651113.1"/>
</dbReference>
<dbReference type="Pfam" id="PF06733">
    <property type="entry name" value="DEAD_2"/>
    <property type="match status" value="1"/>
</dbReference>
<keyword evidence="10" id="KW-0408">Iron</keyword>
<keyword evidence="8 20" id="KW-0347">Helicase</keyword>
<name>I0Z7K7_COCSC</name>
<evidence type="ECO:0000256" key="9">
    <source>
        <dbReference type="ARBA" id="ARBA00022840"/>
    </source>
</evidence>
<evidence type="ECO:0000313" key="21">
    <source>
        <dbReference type="Proteomes" id="UP000007264"/>
    </source>
</evidence>
<evidence type="ECO:0000256" key="8">
    <source>
        <dbReference type="ARBA" id="ARBA00022806"/>
    </source>
</evidence>
<organism evidence="20 21">
    <name type="scientific">Coccomyxa subellipsoidea (strain C-169)</name>
    <name type="common">Green microalga</name>
    <dbReference type="NCBI Taxonomy" id="574566"/>
    <lineage>
        <taxon>Eukaryota</taxon>
        <taxon>Viridiplantae</taxon>
        <taxon>Chlorophyta</taxon>
        <taxon>core chlorophytes</taxon>
        <taxon>Trebouxiophyceae</taxon>
        <taxon>Trebouxiophyceae incertae sedis</taxon>
        <taxon>Coccomyxaceae</taxon>
        <taxon>Coccomyxa</taxon>
        <taxon>Coccomyxa subellipsoidea</taxon>
    </lineage>
</organism>
<dbReference type="PANTHER" id="PTHR11472:SF34">
    <property type="entry name" value="REGULATOR OF TELOMERE ELONGATION HELICASE 1"/>
    <property type="match status" value="1"/>
</dbReference>
<keyword evidence="11" id="KW-0411">Iron-sulfur</keyword>
<evidence type="ECO:0000256" key="4">
    <source>
        <dbReference type="ARBA" id="ARBA00022723"/>
    </source>
</evidence>
<evidence type="ECO:0000256" key="18">
    <source>
        <dbReference type="SAM" id="MobiDB-lite"/>
    </source>
</evidence>